<dbReference type="Proteomes" id="UP000839643">
    <property type="component" value="Unassembled WGS sequence"/>
</dbReference>
<evidence type="ECO:0000313" key="10">
    <source>
        <dbReference type="EMBL" id="EDC7689333.1"/>
    </source>
</evidence>
<evidence type="ECO:0000313" key="22">
    <source>
        <dbReference type="EMBL" id="MKZ73542.1"/>
    </source>
</evidence>
<dbReference type="AlphaFoldDB" id="A0A2R4HXZ3"/>
<dbReference type="EMBL" id="RSSB01000004">
    <property type="protein sequence ID" value="MIR94502.1"/>
    <property type="molecule type" value="Genomic_DNA"/>
</dbReference>
<dbReference type="EMBL" id="AALIIV010000014">
    <property type="protein sequence ID" value="ECZ9359495.1"/>
    <property type="molecule type" value="Genomic_DNA"/>
</dbReference>
<reference evidence="23 25" key="1">
    <citation type="submission" date="2017-08" db="EMBL/GenBank/DDBJ databases">
        <title>Produce relevant pathogen strain collection.</title>
        <authorList>
            <person name="Harrand S."/>
        </authorList>
    </citation>
    <scope>NUCLEOTIDE SEQUENCE [LARGE SCALE GENOMIC DNA]</scope>
    <source>
        <strain evidence="23 25">BAA 1045</strain>
    </source>
</reference>
<name>A0A2R4HXZ3_SALEN</name>
<evidence type="ECO:0000313" key="26">
    <source>
        <dbReference type="Proteomes" id="UP000268418"/>
    </source>
</evidence>
<dbReference type="Proteomes" id="UP000839657">
    <property type="component" value="Unassembled WGS sequence"/>
</dbReference>
<comment type="caution">
    <text evidence="15">The sequence shown here is derived from an EMBL/GenBank/DDBJ whole genome shotgun (WGS) entry which is preliminary data.</text>
</comment>
<evidence type="ECO:0000313" key="3">
    <source>
        <dbReference type="EMBL" id="EBZ1783691.1"/>
    </source>
</evidence>
<evidence type="ECO:0000313" key="9">
    <source>
        <dbReference type="EMBL" id="EDC7598879.1"/>
    </source>
</evidence>
<dbReference type="Proteomes" id="UP000839685">
    <property type="component" value="Unassembled WGS sequence"/>
</dbReference>
<dbReference type="Proteomes" id="UP000839577">
    <property type="component" value="Unassembled WGS sequence"/>
</dbReference>
<dbReference type="EMBL" id="AAMBFU010000005">
    <property type="protein sequence ID" value="EDF5685571.1"/>
    <property type="molecule type" value="Genomic_DNA"/>
</dbReference>
<dbReference type="EMBL" id="DAAAMC010000062">
    <property type="protein sequence ID" value="HAA1100561.1"/>
    <property type="molecule type" value="Genomic_DNA"/>
</dbReference>
<evidence type="ECO:0000313" key="27">
    <source>
        <dbReference type="Proteomes" id="UP000278953"/>
    </source>
</evidence>
<gene>
    <name evidence="8" type="ORF">A3U78_21840</name>
    <name evidence="7" type="ORF">A3V28_15355</name>
    <name evidence="20" type="ORF">ACT96_13755</name>
    <name evidence="19" type="ORF">AGN17_12795</name>
    <name evidence="6" type="ORF">AU775_09810</name>
    <name evidence="12" type="ORF">B0F61_12500</name>
    <name evidence="13" type="ORF">B9756_13690</name>
    <name evidence="10" type="ORF">BJO06_15350</name>
    <name evidence="9" type="ORF">BJO39_11245</name>
    <name evidence="11" type="ORF">BZ881_13050</name>
    <name evidence="24" type="ORF">C9F08_24085</name>
    <name evidence="14" type="ORF">CB498_18450</name>
    <name evidence="16" type="ORF">CBQ45_13310</name>
    <name evidence="5" type="ORF">CBS77_09225</name>
    <name evidence="15" type="ORF">CC379_17350</name>
    <name evidence="23" type="ORF">CRE05_02840</name>
    <name evidence="22" type="ORF">D4E56_14780</name>
    <name evidence="3" type="ORF">D8S08_06845</name>
    <name evidence="21" type="ORF">DLM07_04875</name>
    <name evidence="1" type="ORF">DLQ89_21345</name>
    <name evidence="2" type="ORF">DS187_17070</name>
    <name evidence="4" type="ORF">EZX35_15960</name>
    <name evidence="17" type="ORF">GDN42_20610</name>
    <name evidence="18" type="ORF">ZQ07_08930</name>
</gene>
<evidence type="ECO:0000313" key="16">
    <source>
        <dbReference type="EMBL" id="EDI2531949.1"/>
    </source>
</evidence>
<organism evidence="15">
    <name type="scientific">Salmonella enteritidis</name>
    <dbReference type="NCBI Taxonomy" id="149539"/>
    <lineage>
        <taxon>Bacteria</taxon>
        <taxon>Pseudomonadati</taxon>
        <taxon>Pseudomonadota</taxon>
        <taxon>Gammaproteobacteria</taxon>
        <taxon>Enterobacterales</taxon>
        <taxon>Enterobacteriaceae</taxon>
        <taxon>Salmonella</taxon>
    </lineage>
</organism>
<dbReference type="EMBL" id="AAHQHJ010000008">
    <property type="protein sequence ID" value="EBZ1783691.1"/>
    <property type="molecule type" value="Genomic_DNA"/>
</dbReference>
<dbReference type="Proteomes" id="UP000839910">
    <property type="component" value="Unassembled WGS sequence"/>
</dbReference>
<evidence type="ECO:0000313" key="21">
    <source>
        <dbReference type="EMBL" id="MJE21848.1"/>
    </source>
</evidence>
<evidence type="ECO:0000313" key="24">
    <source>
        <dbReference type="EMBL" id="TGC90751.1"/>
    </source>
</evidence>
<dbReference type="Proteomes" id="UP000839681">
    <property type="component" value="Unassembled WGS sequence"/>
</dbReference>
<dbReference type="Proteomes" id="UP000885269">
    <property type="component" value="Unassembled WGS sequence"/>
</dbReference>
<protein>
    <submittedName>
        <fullName evidence="15">Fimbrial protein</fullName>
    </submittedName>
</protein>
<dbReference type="Proteomes" id="UP000297537">
    <property type="component" value="Unassembled WGS sequence"/>
</dbReference>
<dbReference type="Proteomes" id="UP000885292">
    <property type="component" value="Unassembled WGS sequence"/>
</dbReference>
<reference evidence="17" key="2">
    <citation type="journal article" date="2018" name="Genome Biol.">
        <title>SKESA: strategic k-mer extension for scrupulous assemblies.</title>
        <authorList>
            <person name="Souvorov A."/>
            <person name="Agarwala R."/>
            <person name="Lipman D.J."/>
        </authorList>
    </citation>
    <scope>NUCLEOTIDE SEQUENCE</scope>
    <source>
        <strain evidence="17">CAL-FD-2018-MI-1381-0006</strain>
    </source>
</reference>
<reference evidence="20 26" key="4">
    <citation type="submission" date="2018-06" db="EMBL/GenBank/DDBJ databases">
        <authorList>
            <consortium name="GenomeTrakr network: Whole genome sequencing for foodborne pathogen traceback"/>
        </authorList>
    </citation>
    <scope>NUCLEOTIDE SEQUENCE [LARGE SCALE GENOMIC DNA]</scope>
    <source>
        <strain evidence="20 26">15MN00229</strain>
        <strain evidence="19 27">ARIM-SE2047-05</strain>
        <strain evidence="5">CFSAN061129</strain>
        <strain evidence="13">FSIS1700529</strain>
        <strain evidence="12">FSIS1709923</strain>
    </source>
</reference>
<dbReference type="EMBL" id="AAHLVR010000012">
    <property type="protein sequence ID" value="EBX6309597.1"/>
    <property type="molecule type" value="Genomic_DNA"/>
</dbReference>
<dbReference type="EMBL" id="RTCG01000006">
    <property type="protein sequence ID" value="MJE21848.1"/>
    <property type="molecule type" value="Genomic_DNA"/>
</dbReference>
<dbReference type="EMBL" id="PDBK01000002">
    <property type="protein sequence ID" value="RFR87070.1"/>
    <property type="molecule type" value="Genomic_DNA"/>
</dbReference>
<evidence type="ECO:0000313" key="12">
    <source>
        <dbReference type="EMBL" id="EDF5685571.1"/>
    </source>
</evidence>
<dbReference type="Proteomes" id="UP000839564">
    <property type="component" value="Unassembled WGS sequence"/>
</dbReference>
<evidence type="ECO:0000313" key="1">
    <source>
        <dbReference type="EMBL" id="EBU8211413.1"/>
    </source>
</evidence>
<sequence>MQLKQELLLQMLIYAYYKISKNQLLAFAQFICADANILTPF</sequence>
<evidence type="ECO:0000313" key="11">
    <source>
        <dbReference type="EMBL" id="EDF2957322.1"/>
    </source>
</evidence>
<dbReference type="EMBL" id="AALDBB010000011">
    <property type="protein sequence ID" value="ECY4067246.1"/>
    <property type="molecule type" value="Genomic_DNA"/>
</dbReference>
<dbReference type="Proteomes" id="UP000839635">
    <property type="component" value="Unassembled WGS sequence"/>
</dbReference>
<dbReference type="Proteomes" id="UP000839583">
    <property type="component" value="Unassembled WGS sequence"/>
</dbReference>
<evidence type="ECO:0000313" key="18">
    <source>
        <dbReference type="EMBL" id="MIQ20714.1"/>
    </source>
</evidence>
<dbReference type="Proteomes" id="UP000839627">
    <property type="component" value="Unassembled WGS sequence"/>
</dbReference>
<evidence type="ECO:0000313" key="5">
    <source>
        <dbReference type="EMBL" id="ECI2604262.1"/>
    </source>
</evidence>
<dbReference type="EMBL" id="AAIUPJ010000005">
    <property type="protein sequence ID" value="ECI2604262.1"/>
    <property type="molecule type" value="Genomic_DNA"/>
</dbReference>
<accession>A0A2R4HXZ3</accession>
<dbReference type="EMBL" id="AAHDJF010000061">
    <property type="protein sequence ID" value="EBU8211413.1"/>
    <property type="molecule type" value="Genomic_DNA"/>
</dbReference>
<dbReference type="Proteomes" id="UP000839702">
    <property type="component" value="Unassembled WGS sequence"/>
</dbReference>
<evidence type="ECO:0000313" key="4">
    <source>
        <dbReference type="EMBL" id="ECB5913263.1"/>
    </source>
</evidence>
<evidence type="ECO:0000313" key="13">
    <source>
        <dbReference type="EMBL" id="EDG7640389.1"/>
    </source>
</evidence>
<dbReference type="Proteomes" id="UP000885271">
    <property type="component" value="Unassembled WGS sequence"/>
</dbReference>
<dbReference type="Proteomes" id="UP000268418">
    <property type="component" value="Unassembled WGS sequence"/>
</dbReference>
<accession>A0A3E1XJF2</accession>
<evidence type="ECO:0000313" key="15">
    <source>
        <dbReference type="EMBL" id="EDH9217696.1"/>
    </source>
</evidence>
<evidence type="ECO:0000313" key="6">
    <source>
        <dbReference type="EMBL" id="ECY4067246.1"/>
    </source>
</evidence>
<reference evidence="24 28" key="3">
    <citation type="submission" date="2018-03" db="EMBL/GenBank/DDBJ databases">
        <title>Non-Typhoidal Salmonella genome sequencing and assembly.</title>
        <authorList>
            <person name="Matchawe C."/>
        </authorList>
    </citation>
    <scope>NUCLEOTIDE SEQUENCE [LARGE SCALE GENOMIC DNA]</scope>
    <source>
        <strain evidence="24 28">20dea</strain>
    </source>
</reference>
<proteinExistence type="predicted"/>
<evidence type="ECO:0000313" key="2">
    <source>
        <dbReference type="EMBL" id="EBX6309597.1"/>
    </source>
</evidence>
<reference evidence="9" key="5">
    <citation type="submission" date="2018-07" db="EMBL/GenBank/DDBJ databases">
        <authorList>
            <consortium name="PulseNet: The National Subtyping Network for Foodborne Disease Surveillance"/>
            <person name="Tarr C.L."/>
            <person name="Trees E."/>
            <person name="Katz L.S."/>
            <person name="Carleton-Romer H.A."/>
            <person name="Stroika S."/>
            <person name="Kucerova Z."/>
            <person name="Roache K.F."/>
            <person name="Sabol A.L."/>
            <person name="Besser J."/>
            <person name="Gerner-Smidt P."/>
        </authorList>
    </citation>
    <scope>NUCLEOTIDE SEQUENCE [LARGE SCALE GENOMIC DNA]</scope>
    <source>
        <strain evidence="10">PNUSAS004231</strain>
        <strain evidence="9">PNUSAS004368</strain>
        <strain evidence="16">PNUSAS013738</strain>
    </source>
</reference>
<dbReference type="EMBL" id="AAMFGN010000005">
    <property type="protein sequence ID" value="EDG7640389.1"/>
    <property type="molecule type" value="Genomic_DNA"/>
</dbReference>
<dbReference type="EMBL" id="AAMKIN010000004">
    <property type="protein sequence ID" value="EDI2531949.1"/>
    <property type="molecule type" value="Genomic_DNA"/>
</dbReference>
<dbReference type="EMBL" id="AALSAF010000008">
    <property type="protein sequence ID" value="EDC7689333.1"/>
    <property type="molecule type" value="Genomic_DNA"/>
</dbReference>
<evidence type="ECO:0000313" key="14">
    <source>
        <dbReference type="EMBL" id="EDH6706956.1"/>
    </source>
</evidence>
<evidence type="ECO:0000313" key="23">
    <source>
        <dbReference type="EMBL" id="RFR87070.1"/>
    </source>
</evidence>
<reference evidence="17" key="7">
    <citation type="submission" date="2019-10" db="EMBL/GenBank/DDBJ databases">
        <authorList>
            <consortium name="NCBI Pathogen Detection Project"/>
        </authorList>
    </citation>
    <scope>NUCLEOTIDE SEQUENCE</scope>
    <source>
        <strain evidence="17">CAL-FD-2018-MI-1381-0006</strain>
    </source>
</reference>
<dbReference type="Proteomes" id="UP000839912">
    <property type="component" value="Unassembled WGS sequence"/>
</dbReference>
<dbReference type="EMBL" id="AALRZM010000011">
    <property type="protein sequence ID" value="EDC7598879.1"/>
    <property type="molecule type" value="Genomic_DNA"/>
</dbReference>
<dbReference type="Proteomes" id="UP000260687">
    <property type="component" value="Unassembled WGS sequence"/>
</dbReference>
<evidence type="ECO:0000313" key="19">
    <source>
        <dbReference type="EMBL" id="MIR94502.1"/>
    </source>
</evidence>
<evidence type="ECO:0000313" key="28">
    <source>
        <dbReference type="Proteomes" id="UP000297537"/>
    </source>
</evidence>
<reference evidence="15" key="6">
    <citation type="submission" date="2018-07" db="EMBL/GenBank/DDBJ databases">
        <authorList>
            <person name="Ashton P.M."/>
            <person name="Dallman T."/>
            <person name="Nair S."/>
            <person name="De Pinna E."/>
            <person name="Peters T."/>
            <person name="Grant K."/>
        </authorList>
    </citation>
    <scope>NUCLEOTIDE SEQUENCE</scope>
    <source>
        <strain evidence="7">101434</strain>
        <strain evidence="8">103641</strain>
        <strain evidence="21">149315</strain>
        <strain evidence="11">189235</strain>
        <strain evidence="14">364196</strain>
        <strain evidence="15">369933</strain>
        <strain evidence="18">38306</strain>
        <strain evidence="1">484130</strain>
        <strain evidence="2">565068</strain>
        <strain evidence="6">56960</strain>
        <strain evidence="22">572516</strain>
        <strain evidence="3">612542</strain>
        <strain evidence="4">684742</strain>
    </source>
</reference>
<evidence type="ECO:0000313" key="20">
    <source>
        <dbReference type="EMBL" id="MIS08504.1"/>
    </source>
</evidence>
<dbReference type="EMBL" id="AAMJGB010000014">
    <property type="protein sequence ID" value="EDH9217696.1"/>
    <property type="molecule type" value="Genomic_DNA"/>
</dbReference>
<dbReference type="EMBL" id="PYKJ01000476">
    <property type="protein sequence ID" value="TGC90751.1"/>
    <property type="molecule type" value="Genomic_DNA"/>
</dbReference>
<evidence type="ECO:0000313" key="17">
    <source>
        <dbReference type="EMBL" id="HAA1100561.1"/>
    </source>
</evidence>
<dbReference type="EMBL" id="AAMIKG010000016">
    <property type="protein sequence ID" value="EDH6706956.1"/>
    <property type="molecule type" value="Genomic_DNA"/>
</dbReference>
<dbReference type="Proteomes" id="UP000839913">
    <property type="component" value="Unassembled WGS sequence"/>
</dbReference>
<dbReference type="EMBL" id="RSQT01000011">
    <property type="protein sequence ID" value="MIQ20714.1"/>
    <property type="molecule type" value="Genomic_DNA"/>
</dbReference>
<dbReference type="Proteomes" id="UP000278953">
    <property type="component" value="Unassembled WGS sequence"/>
</dbReference>
<dbReference type="EMBL" id="RUPV01000013">
    <property type="protein sequence ID" value="MKZ73542.1"/>
    <property type="molecule type" value="Genomic_DNA"/>
</dbReference>
<dbReference type="EMBL" id="AAMAIN010000012">
    <property type="protein sequence ID" value="EDF2957322.1"/>
    <property type="molecule type" value="Genomic_DNA"/>
</dbReference>
<dbReference type="Proteomes" id="UP000839651">
    <property type="component" value="Unassembled WGS sequence"/>
</dbReference>
<dbReference type="EMBL" id="AALLBU010000041">
    <property type="protein sequence ID" value="EDA7386241.1"/>
    <property type="molecule type" value="Genomic_DNA"/>
</dbReference>
<dbReference type="EMBL" id="AAHYCB010000011">
    <property type="protein sequence ID" value="ECB5913263.1"/>
    <property type="molecule type" value="Genomic_DNA"/>
</dbReference>
<evidence type="ECO:0000313" key="25">
    <source>
        <dbReference type="Proteomes" id="UP000260687"/>
    </source>
</evidence>
<dbReference type="EMBL" id="RSSM01000004">
    <property type="protein sequence ID" value="MIS08504.1"/>
    <property type="molecule type" value="Genomic_DNA"/>
</dbReference>
<dbReference type="Proteomes" id="UP000839574">
    <property type="component" value="Unassembled WGS sequence"/>
</dbReference>
<evidence type="ECO:0000313" key="8">
    <source>
        <dbReference type="EMBL" id="EDA7386241.1"/>
    </source>
</evidence>
<evidence type="ECO:0000313" key="7">
    <source>
        <dbReference type="EMBL" id="ECZ9359495.1"/>
    </source>
</evidence>